<feature type="compositionally biased region" description="Polar residues" evidence="1">
    <location>
        <begin position="541"/>
        <end position="557"/>
    </location>
</feature>
<feature type="compositionally biased region" description="Polar residues" evidence="1">
    <location>
        <begin position="281"/>
        <end position="297"/>
    </location>
</feature>
<feature type="region of interest" description="Disordered" evidence="1">
    <location>
        <begin position="352"/>
        <end position="376"/>
    </location>
</feature>
<sequence>MLNMETPTHTVESKICYVMCNDQVRDDEFETAISKRAQESISWLNRMSKTLSKLGIDANQPDDNLRTSKSDAKFILQACQSDLEKREKHLKKFLITAKAYIQKGERGLFAHSKLENHKASTTKYDIEELGRSYRSSVCESRSALFDGNKEGLDFFTAQDSQGVLSERHLELIDKLWSLLCVQIKILSIQLCRETRHWVVNSAGDGCNKFDRFGYNFVPEAVNVCSDVDGRAVLTLVQCPESDNFPSYRTQLGSRLNPSKDKSTLDIMASDITEHNEVNVGHQFSSEDCQKSQISAEGSSPRDDGYDSKAGESVADESNFDDDDKDTSTADGETITTDVDSALQLSQSLNLNSLHESETEKANEIEKSFQRDQSKEETGAIEEAVDDGARVYHSSFSDEQWDQIYEVLERFSQNTMTLMSWIDELRDLDSEDPTGPSFYDSNSSRKRNIITHTQRVYENVIEDAAMLLKNLPSEKTTILIVLQKVELKCEGLNVCNSDDITELSNIQSSVDVQDHAFLSSKLKSELVDPLASYDDFKPIVTSTPKRSLNKSTPAQRSPATPKKTTRFLDPVEFNPAKKETTALSYRIPAARPSTHQSRRGWNDFISEYNDTLEWLERMENMIRQTELSDVLTEDADLLLEKYYLEFSMNSSKRQTLEVKGNYLSVVYPELKRDVRRKLNDVESFWDSLKLRLDDDYRLLPLTPVTRLERKERIRLLRPYRFERYSLYRPFHYHVSVRKQSLPLPIPEVQLSDFSLHQIRDQLGFGPTLRHKSLLKDEQRANRFDVRRSLHPYLPSPSTDFLNPLRPSIRPHLTESNSGDTEFRGRIFMSPYRKFNCPYRRTHPRVGPVTTTEKSLFNEKREGETIRGPLKSITKYIRTDDKEESDIFSTNPLLLSSRIIEFQAWLAEEELDTYNKSSPPLGWSPTILQKFLRENQVLVDVLQERHPQLKRILLSAKKVLETNNTQLVQVDENTLLWVCVMIQLRFLNLVLYSLDLECILERRIDVIAKDNLVHKVAHPIEDVWNDRQIDMSGLIELFEDNYNILRNEETK</sequence>
<feature type="compositionally biased region" description="Acidic residues" evidence="1">
    <location>
        <begin position="313"/>
        <end position="324"/>
    </location>
</feature>
<protein>
    <submittedName>
        <fullName evidence="2">Uncharacterized protein</fullName>
    </submittedName>
</protein>
<evidence type="ECO:0000313" key="3">
    <source>
        <dbReference type="Proteomes" id="UP001642483"/>
    </source>
</evidence>
<gene>
    <name evidence="2" type="ORF">CVLEPA_LOCUS25828</name>
</gene>
<dbReference type="EMBL" id="CAWYQH010000130">
    <property type="protein sequence ID" value="CAK8692572.1"/>
    <property type="molecule type" value="Genomic_DNA"/>
</dbReference>
<dbReference type="SUPFAM" id="SSF46966">
    <property type="entry name" value="Spectrin repeat"/>
    <property type="match status" value="1"/>
</dbReference>
<feature type="region of interest" description="Disordered" evidence="1">
    <location>
        <begin position="279"/>
        <end position="332"/>
    </location>
</feature>
<evidence type="ECO:0000313" key="2">
    <source>
        <dbReference type="EMBL" id="CAK8692572.1"/>
    </source>
</evidence>
<proteinExistence type="predicted"/>
<organism evidence="2 3">
    <name type="scientific">Clavelina lepadiformis</name>
    <name type="common">Light-bulb sea squirt</name>
    <name type="synonym">Ascidia lepadiformis</name>
    <dbReference type="NCBI Taxonomy" id="159417"/>
    <lineage>
        <taxon>Eukaryota</taxon>
        <taxon>Metazoa</taxon>
        <taxon>Chordata</taxon>
        <taxon>Tunicata</taxon>
        <taxon>Ascidiacea</taxon>
        <taxon>Aplousobranchia</taxon>
        <taxon>Clavelinidae</taxon>
        <taxon>Clavelina</taxon>
    </lineage>
</organism>
<dbReference type="Proteomes" id="UP001642483">
    <property type="component" value="Unassembled WGS sequence"/>
</dbReference>
<comment type="caution">
    <text evidence="2">The sequence shown here is derived from an EMBL/GenBank/DDBJ whole genome shotgun (WGS) entry which is preliminary data.</text>
</comment>
<feature type="region of interest" description="Disordered" evidence="1">
    <location>
        <begin position="541"/>
        <end position="570"/>
    </location>
</feature>
<reference evidence="2 3" key="1">
    <citation type="submission" date="2024-02" db="EMBL/GenBank/DDBJ databases">
        <authorList>
            <person name="Daric V."/>
            <person name="Darras S."/>
        </authorList>
    </citation>
    <scope>NUCLEOTIDE SEQUENCE [LARGE SCALE GENOMIC DNA]</scope>
</reference>
<evidence type="ECO:0000256" key="1">
    <source>
        <dbReference type="SAM" id="MobiDB-lite"/>
    </source>
</evidence>
<feature type="compositionally biased region" description="Basic and acidic residues" evidence="1">
    <location>
        <begin position="354"/>
        <end position="376"/>
    </location>
</feature>
<name>A0ABP0GLG9_CLALP</name>
<accession>A0ABP0GLG9</accession>
<keyword evidence="3" id="KW-1185">Reference proteome</keyword>
<feature type="compositionally biased region" description="Basic and acidic residues" evidence="1">
    <location>
        <begin position="299"/>
        <end position="309"/>
    </location>
</feature>